<accession>A0A6A4TGZ4</accession>
<protein>
    <submittedName>
        <fullName evidence="2">Uncharacterized protein</fullName>
    </submittedName>
</protein>
<organism evidence="2 3">
    <name type="scientific">Scophthalmus maximus</name>
    <name type="common">Turbot</name>
    <name type="synonym">Psetta maxima</name>
    <dbReference type="NCBI Taxonomy" id="52904"/>
    <lineage>
        <taxon>Eukaryota</taxon>
        <taxon>Metazoa</taxon>
        <taxon>Chordata</taxon>
        <taxon>Craniata</taxon>
        <taxon>Vertebrata</taxon>
        <taxon>Euteleostomi</taxon>
        <taxon>Actinopterygii</taxon>
        <taxon>Neopterygii</taxon>
        <taxon>Teleostei</taxon>
        <taxon>Neoteleostei</taxon>
        <taxon>Acanthomorphata</taxon>
        <taxon>Carangaria</taxon>
        <taxon>Pleuronectiformes</taxon>
        <taxon>Pleuronectoidei</taxon>
        <taxon>Scophthalmidae</taxon>
        <taxon>Scophthalmus</taxon>
    </lineage>
</organism>
<name>A0A6A4TGZ4_SCOMX</name>
<feature type="region of interest" description="Disordered" evidence="1">
    <location>
        <begin position="22"/>
        <end position="64"/>
    </location>
</feature>
<evidence type="ECO:0000256" key="1">
    <source>
        <dbReference type="SAM" id="MobiDB-lite"/>
    </source>
</evidence>
<sequence length="123" mass="13798">MLCLVRGHKEIIHSSPPVRRFPGCDPSRFRKSGESEVNTFSQSRSSAVNRRGGSTSQHTGQEQNLCVPASLRSRVPHGENVMLQDHVGCHAQRGWRWSLDANKYECTLSLALNDITEKGLQRE</sequence>
<comment type="caution">
    <text evidence="2">The sequence shown here is derived from an EMBL/GenBank/DDBJ whole genome shotgun (WGS) entry which is preliminary data.</text>
</comment>
<dbReference type="EMBL" id="VEVO01000002">
    <property type="protein sequence ID" value="KAF0045203.1"/>
    <property type="molecule type" value="Genomic_DNA"/>
</dbReference>
<evidence type="ECO:0000313" key="2">
    <source>
        <dbReference type="EMBL" id="KAF0045203.1"/>
    </source>
</evidence>
<dbReference type="AlphaFoldDB" id="A0A6A4TGZ4"/>
<reference evidence="2 3" key="1">
    <citation type="submission" date="2019-06" db="EMBL/GenBank/DDBJ databases">
        <title>Draft genomes of female and male turbot (Scophthalmus maximus).</title>
        <authorList>
            <person name="Xu H."/>
            <person name="Xu X.-W."/>
            <person name="Shao C."/>
            <person name="Chen S."/>
        </authorList>
    </citation>
    <scope>NUCLEOTIDE SEQUENCE [LARGE SCALE GENOMIC DNA]</scope>
    <source>
        <strain evidence="2">Ysfricsl-2016a</strain>
        <tissue evidence="2">Blood</tissue>
    </source>
</reference>
<evidence type="ECO:0000313" key="3">
    <source>
        <dbReference type="Proteomes" id="UP000438429"/>
    </source>
</evidence>
<feature type="compositionally biased region" description="Polar residues" evidence="1">
    <location>
        <begin position="35"/>
        <end position="64"/>
    </location>
</feature>
<gene>
    <name evidence="2" type="ORF">F2P81_001732</name>
</gene>
<proteinExistence type="predicted"/>
<dbReference type="Proteomes" id="UP000438429">
    <property type="component" value="Unassembled WGS sequence"/>
</dbReference>